<dbReference type="InterPro" id="IPR029050">
    <property type="entry name" value="Immunoprotect_excell_Ig-like"/>
</dbReference>
<evidence type="ECO:0000313" key="5">
    <source>
        <dbReference type="EMBL" id="ADG97213.1"/>
    </source>
</evidence>
<keyword evidence="3" id="KW-1133">Transmembrane helix</keyword>
<dbReference type="AlphaFoldDB" id="D6ZDE9"/>
<dbReference type="Gene3D" id="2.60.40.1240">
    <property type="match status" value="1"/>
</dbReference>
<evidence type="ECO:0000256" key="2">
    <source>
        <dbReference type="SAM" id="MobiDB-lite"/>
    </source>
</evidence>
<keyword evidence="6" id="KW-1185">Reference proteome</keyword>
<organism evidence="5 6">
    <name type="scientific">Segniliparus rotundus (strain ATCC BAA-972 / CDC 1076 / CIP 108378 / DSM 44985 / JCM 13578)</name>
    <dbReference type="NCBI Taxonomy" id="640132"/>
    <lineage>
        <taxon>Bacteria</taxon>
        <taxon>Bacillati</taxon>
        <taxon>Actinomycetota</taxon>
        <taxon>Actinomycetes</taxon>
        <taxon>Mycobacteriales</taxon>
        <taxon>Segniliparaceae</taxon>
        <taxon>Segniliparus</taxon>
    </lineage>
</organism>
<evidence type="ECO:0000313" key="6">
    <source>
        <dbReference type="Proteomes" id="UP000002247"/>
    </source>
</evidence>
<evidence type="ECO:0000256" key="1">
    <source>
        <dbReference type="ARBA" id="ARBA00022729"/>
    </source>
</evidence>
<keyword evidence="3" id="KW-0812">Transmembrane</keyword>
<feature type="domain" description="DUF4352" evidence="4">
    <location>
        <begin position="69"/>
        <end position="194"/>
    </location>
</feature>
<protein>
    <recommendedName>
        <fullName evidence="4">DUF4352 domain-containing protein</fullName>
    </recommendedName>
</protein>
<dbReference type="eggNOG" id="COG0515">
    <property type="taxonomic scope" value="Bacteria"/>
</dbReference>
<dbReference type="InterPro" id="IPR029051">
    <property type="entry name" value="DUF4352"/>
</dbReference>
<dbReference type="Pfam" id="PF11611">
    <property type="entry name" value="DUF4352"/>
    <property type="match status" value="1"/>
</dbReference>
<sequence>MYNQDPNNPAQPGYPQQQPPAKKTRKWPWIVGGLLILGCCVPVSIFAVSKDSKDKPEASGQAPQKSSAKLNDHVRDGKFEFTVTDVKAGLSQVGDNPYLAKKAQGQFVVVTMTVQNTSGQPQSFSPSNQKLFDQQGRRFEPDTEAQIALGGSDIPVWDNINPGNIVTAKVVYDMPKDAQPKEIDLHDSAYSGGAKVSLTP</sequence>
<feature type="region of interest" description="Disordered" evidence="2">
    <location>
        <begin position="1"/>
        <end position="23"/>
    </location>
</feature>
<feature type="transmembrane region" description="Helical" evidence="3">
    <location>
        <begin position="27"/>
        <end position="48"/>
    </location>
</feature>
<feature type="compositionally biased region" description="Low complexity" evidence="2">
    <location>
        <begin position="1"/>
        <end position="21"/>
    </location>
</feature>
<dbReference type="RefSeq" id="WP_013137669.1">
    <property type="nucleotide sequence ID" value="NC_014168.1"/>
</dbReference>
<dbReference type="STRING" id="640132.Srot_0733"/>
<dbReference type="HOGENOM" id="CLU_072584_1_0_11"/>
<keyword evidence="3" id="KW-0472">Membrane</keyword>
<feature type="region of interest" description="Disordered" evidence="2">
    <location>
        <begin position="181"/>
        <end position="200"/>
    </location>
</feature>
<dbReference type="EMBL" id="CP001958">
    <property type="protein sequence ID" value="ADG97213.1"/>
    <property type="molecule type" value="Genomic_DNA"/>
</dbReference>
<name>D6ZDE9_SEGRD</name>
<dbReference type="KEGG" id="srt:Srot_0733"/>
<evidence type="ECO:0000259" key="4">
    <source>
        <dbReference type="Pfam" id="PF11611"/>
    </source>
</evidence>
<feature type="region of interest" description="Disordered" evidence="2">
    <location>
        <begin position="51"/>
        <end position="73"/>
    </location>
</feature>
<keyword evidence="1" id="KW-0732">Signal</keyword>
<reference evidence="5 6" key="1">
    <citation type="journal article" date="2010" name="Stand. Genomic Sci.">
        <title>Complete genome sequence of Segniliparus rotundus type strain (CDC 1076).</title>
        <authorList>
            <person name="Sikorski J."/>
            <person name="Lapidus A."/>
            <person name="Copeland A."/>
            <person name="Misra M."/>
            <person name="Glavina Del Rio T."/>
            <person name="Nolan M."/>
            <person name="Lucas S."/>
            <person name="Chen F."/>
            <person name="Tice H."/>
            <person name="Cheng J.F."/>
            <person name="Jando M."/>
            <person name="Schneider S."/>
            <person name="Bruce D."/>
            <person name="Goodwin L."/>
            <person name="Pitluck S."/>
            <person name="Liolios K."/>
            <person name="Mikhailova N."/>
            <person name="Pati A."/>
            <person name="Ivanova N."/>
            <person name="Mavromatis K."/>
            <person name="Chen A."/>
            <person name="Palaniappan K."/>
            <person name="Chertkov O."/>
            <person name="Land M."/>
            <person name="Hauser L."/>
            <person name="Chang Y.J."/>
            <person name="Jeffries C.D."/>
            <person name="Brettin T."/>
            <person name="Detter J.C."/>
            <person name="Han C."/>
            <person name="Rohde M."/>
            <person name="Goker M."/>
            <person name="Bristow J."/>
            <person name="Eisen J.A."/>
            <person name="Markowitz V."/>
            <person name="Hugenholtz P."/>
            <person name="Kyrpides N.C."/>
            <person name="Klenk H.P."/>
        </authorList>
    </citation>
    <scope>NUCLEOTIDE SEQUENCE [LARGE SCALE GENOMIC DNA]</scope>
    <source>
        <strain evidence="6">ATCC BAA-972 / CDC 1076 / CIP 108378 / DSM 44985 / JCM 13578</strain>
    </source>
</reference>
<proteinExistence type="predicted"/>
<gene>
    <name evidence="5" type="ordered locus">Srot_0733</name>
</gene>
<dbReference type="Proteomes" id="UP000002247">
    <property type="component" value="Chromosome"/>
</dbReference>
<accession>D6ZDE9</accession>
<evidence type="ECO:0000256" key="3">
    <source>
        <dbReference type="SAM" id="Phobius"/>
    </source>
</evidence>